<comment type="cofactor">
    <cofactor evidence="1">
        <name>FMN</name>
        <dbReference type="ChEBI" id="CHEBI:58210"/>
    </cofactor>
</comment>
<feature type="non-terminal residue" evidence="5">
    <location>
        <position position="1"/>
    </location>
</feature>
<proteinExistence type="predicted"/>
<evidence type="ECO:0000313" key="6">
    <source>
        <dbReference type="Proteomes" id="UP000018849"/>
    </source>
</evidence>
<dbReference type="Gene3D" id="3.40.50.720">
    <property type="entry name" value="NAD(P)-binding Rossmann-like Domain"/>
    <property type="match status" value="1"/>
</dbReference>
<evidence type="ECO:0000256" key="1">
    <source>
        <dbReference type="ARBA" id="ARBA00001917"/>
    </source>
</evidence>
<dbReference type="GO" id="GO:0033543">
    <property type="term" value="P:fatty acid beta-oxidation, unsaturated, even number, reductase/isomerase pathway"/>
    <property type="evidence" value="ECO:0007669"/>
    <property type="project" value="TreeGrafter"/>
</dbReference>
<evidence type="ECO:0000256" key="2">
    <source>
        <dbReference type="ARBA" id="ARBA00022630"/>
    </source>
</evidence>
<keyword evidence="3" id="KW-0288">FMN</keyword>
<evidence type="ECO:0000313" key="5">
    <source>
        <dbReference type="EMBL" id="EPN63470.1"/>
    </source>
</evidence>
<organism evidence="5 6">
    <name type="scientific">Pseudomonas syringae pv. actinidiae ICMP 19096</name>
    <dbReference type="NCBI Taxonomy" id="1194405"/>
    <lineage>
        <taxon>Bacteria</taxon>
        <taxon>Pseudomonadati</taxon>
        <taxon>Pseudomonadota</taxon>
        <taxon>Gammaproteobacteria</taxon>
        <taxon>Pseudomonadales</taxon>
        <taxon>Pseudomonadaceae</taxon>
        <taxon>Pseudomonas</taxon>
        <taxon>Pseudomonas syringae</taxon>
    </lineage>
</organism>
<name>A0A656K046_PSESF</name>
<dbReference type="EMBL" id="AOKF01001000">
    <property type="protein sequence ID" value="EPN63470.1"/>
    <property type="molecule type" value="Genomic_DNA"/>
</dbReference>
<dbReference type="InterPro" id="IPR013785">
    <property type="entry name" value="Aldolase_TIM"/>
</dbReference>
<dbReference type="PANTHER" id="PTHR42917:SF2">
    <property type="entry name" value="2,4-DIENOYL-COA REDUCTASE [(2E)-ENOYL-COA-PRODUCING]"/>
    <property type="match status" value="1"/>
</dbReference>
<dbReference type="InterPro" id="IPR051793">
    <property type="entry name" value="NADH:flavin_oxidoreductase"/>
</dbReference>
<comment type="caution">
    <text evidence="5">The sequence shown here is derived from an EMBL/GenBank/DDBJ whole genome shotgun (WGS) entry which is preliminary data.</text>
</comment>
<dbReference type="Gene3D" id="3.20.20.70">
    <property type="entry name" value="Aldolase class I"/>
    <property type="match status" value="1"/>
</dbReference>
<evidence type="ECO:0000256" key="4">
    <source>
        <dbReference type="ARBA" id="ARBA00023002"/>
    </source>
</evidence>
<keyword evidence="4" id="KW-0560">Oxidoreductase</keyword>
<sequence length="72" mass="7520">ERINTCIGCNQACLDHTFGGKLTSCLVNPRACHETELNYLPVLHIKKIAVVGAGPAGLAAATVAAYRQARAG</sequence>
<gene>
    <name evidence="5" type="ORF">A245_11882</name>
</gene>
<dbReference type="Proteomes" id="UP000018849">
    <property type="component" value="Unassembled WGS sequence"/>
</dbReference>
<protein>
    <submittedName>
        <fullName evidence="5">2,4-dienoyl-CoA reductase</fullName>
    </submittedName>
</protein>
<dbReference type="GO" id="GO:0008670">
    <property type="term" value="F:2,4-dienoyl-CoA reductase (NADPH) activity"/>
    <property type="evidence" value="ECO:0007669"/>
    <property type="project" value="TreeGrafter"/>
</dbReference>
<evidence type="ECO:0000256" key="3">
    <source>
        <dbReference type="ARBA" id="ARBA00022643"/>
    </source>
</evidence>
<reference evidence="5 6" key="1">
    <citation type="journal article" date="2013" name="PLoS Pathog.">
        <title>Genomic analysis of the Kiwifruit pathogen Pseudomonas syringae pv. actinidiae provides insight into the origins of an emergent plant disease.</title>
        <authorList>
            <person name="McCann H.C."/>
            <person name="Rikkerink E.H."/>
            <person name="Bertels F."/>
            <person name="Fiers M."/>
            <person name="Lu A."/>
            <person name="Rees-George J."/>
            <person name="Andersen M.T."/>
            <person name="Gleave A.P."/>
            <person name="Haubold B."/>
            <person name="Wohlers M.W."/>
            <person name="Guttman D.S."/>
            <person name="Wang P.W."/>
            <person name="Straub C."/>
            <person name="Vanneste J.L."/>
            <person name="Rainey P.B."/>
            <person name="Templeton M.D."/>
        </authorList>
    </citation>
    <scope>NUCLEOTIDE SEQUENCE [LARGE SCALE GENOMIC DNA]</scope>
    <source>
        <strain evidence="5 6">ICMP 19096</strain>
    </source>
</reference>
<dbReference type="PANTHER" id="PTHR42917">
    <property type="entry name" value="2,4-DIENOYL-COA REDUCTASE"/>
    <property type="match status" value="1"/>
</dbReference>
<dbReference type="SUPFAM" id="SSF51971">
    <property type="entry name" value="Nucleotide-binding domain"/>
    <property type="match status" value="1"/>
</dbReference>
<keyword evidence="2" id="KW-0285">Flavoprotein</keyword>
<dbReference type="AlphaFoldDB" id="A0A656K046"/>
<accession>A0A656K046</accession>